<keyword evidence="4 5" id="KW-0411">Iron-sulfur</keyword>
<keyword evidence="3 5" id="KW-0408">Iron</keyword>
<evidence type="ECO:0000313" key="6">
    <source>
        <dbReference type="EMBL" id="SJZ53063.1"/>
    </source>
</evidence>
<dbReference type="GO" id="GO:0019288">
    <property type="term" value="P:isopentenyl diphosphate biosynthetic process, methylerythritol 4-phosphate pathway"/>
    <property type="evidence" value="ECO:0007669"/>
    <property type="project" value="UniProtKB-UniRule"/>
</dbReference>
<proteinExistence type="inferred from homology"/>
<comment type="pathway">
    <text evidence="5">Isoprenoid biosynthesis; dimethylallyl diphosphate biosynthesis; dimethylallyl diphosphate from (2E)-4-hydroxy-3-methylbutenyl diphosphate: step 1/1.</text>
</comment>
<dbReference type="NCBIfam" id="TIGR00216">
    <property type="entry name" value="ispH_lytB"/>
    <property type="match status" value="1"/>
</dbReference>
<accession>A0A1T4LEG8</accession>
<dbReference type="InterPro" id="IPR003451">
    <property type="entry name" value="LytB/IspH"/>
</dbReference>
<feature type="binding site" evidence="5">
    <location>
        <position position="77"/>
    </location>
    <ligand>
        <name>isopentenyl diphosphate</name>
        <dbReference type="ChEBI" id="CHEBI:128769"/>
    </ligand>
</feature>
<dbReference type="GO" id="GO:0051745">
    <property type="term" value="F:4-hydroxy-3-methylbut-2-enyl diphosphate reductase activity"/>
    <property type="evidence" value="ECO:0007669"/>
    <property type="project" value="UniProtKB-UniRule"/>
</dbReference>
<comment type="pathway">
    <text evidence="5">Isoprenoid biosynthesis; isopentenyl diphosphate biosynthesis via DXP pathway; isopentenyl diphosphate from 1-deoxy-D-xylulose 5-phosphate: step 6/6.</text>
</comment>
<feature type="binding site" evidence="5">
    <location>
        <position position="181"/>
    </location>
    <ligand>
        <name>(2E)-4-hydroxy-3-methylbut-2-enyl diphosphate</name>
        <dbReference type="ChEBI" id="CHEBI:128753"/>
    </ligand>
</feature>
<evidence type="ECO:0000256" key="4">
    <source>
        <dbReference type="ARBA" id="ARBA00023014"/>
    </source>
</evidence>
<evidence type="ECO:0000256" key="1">
    <source>
        <dbReference type="ARBA" id="ARBA00022485"/>
    </source>
</evidence>
<dbReference type="Proteomes" id="UP000190395">
    <property type="component" value="Unassembled WGS sequence"/>
</dbReference>
<feature type="binding site" evidence="5">
    <location>
        <position position="237"/>
    </location>
    <ligand>
        <name>(2E)-4-hydroxy-3-methylbut-2-enyl diphosphate</name>
        <dbReference type="ChEBI" id="CHEBI:128753"/>
    </ligand>
</feature>
<sequence length="297" mass="32586">MKIIRAEKMGFCAGVRHAVKTADNALEENKNGQVYSFGPLIHNPLALKTFENRGLKILDEEKISCVKKEDTVVIRAHGVPPEIKEELEKTGAKVLDGTCPIVQANQKKCADFAKNGWIIFFTGDANHGEVIGIEGAARRGAEDAGKKLDFVLVKSVEEAVFEYKKLFSENVPENCVLISQTTFSVKLFDEIAAVLKEKIPELKVLRTICPATYDRQDSLTDLCKKVDGVLVIGGKNSANTNRLYGKAKSLCNHAALIEKADEIPEKFFSLEKVGLTAGASTPDDVIDEVEKTLTKSF</sequence>
<feature type="binding site" evidence="5">
    <location>
        <position position="239"/>
    </location>
    <ligand>
        <name>isopentenyl diphosphate</name>
        <dbReference type="ChEBI" id="CHEBI:128769"/>
    </ligand>
</feature>
<evidence type="ECO:0000256" key="3">
    <source>
        <dbReference type="ARBA" id="ARBA00023004"/>
    </source>
</evidence>
<dbReference type="GeneID" id="303366766"/>
<dbReference type="PANTHER" id="PTHR30426">
    <property type="entry name" value="4-HYDROXY-3-METHYLBUT-2-ENYL DIPHOSPHATE REDUCTASE"/>
    <property type="match status" value="1"/>
</dbReference>
<protein>
    <recommendedName>
        <fullName evidence="5">4-hydroxy-3-methylbut-2-enyl diphosphate reductase</fullName>
        <shortName evidence="5">HMBPP reductase</shortName>
        <ecNumber evidence="5">1.17.7.4</ecNumber>
    </recommendedName>
</protein>
<feature type="binding site" evidence="5">
    <location>
        <position position="237"/>
    </location>
    <ligand>
        <name>dimethylallyl diphosphate</name>
        <dbReference type="ChEBI" id="CHEBI:57623"/>
    </ligand>
</feature>
<feature type="binding site" evidence="5">
    <location>
        <position position="280"/>
    </location>
    <ligand>
        <name>dimethylallyl diphosphate</name>
        <dbReference type="ChEBI" id="CHEBI:57623"/>
    </ligand>
</feature>
<feature type="binding site" evidence="5">
    <location>
        <position position="127"/>
    </location>
    <ligand>
        <name>dimethylallyl diphosphate</name>
        <dbReference type="ChEBI" id="CHEBI:57623"/>
    </ligand>
</feature>
<evidence type="ECO:0000256" key="2">
    <source>
        <dbReference type="ARBA" id="ARBA00022723"/>
    </source>
</evidence>
<dbReference type="Gene3D" id="3.40.50.11270">
    <property type="match status" value="1"/>
</dbReference>
<gene>
    <name evidence="5" type="primary">ispH</name>
    <name evidence="6" type="ORF">SAMN02745152_00496</name>
</gene>
<name>A0A1T4LEG8_9SPIR</name>
<feature type="binding site" evidence="5">
    <location>
        <position position="99"/>
    </location>
    <ligand>
        <name>[4Fe-4S] cluster</name>
        <dbReference type="ChEBI" id="CHEBI:49883"/>
    </ligand>
</feature>
<evidence type="ECO:0000256" key="5">
    <source>
        <dbReference type="HAMAP-Rule" id="MF_00191"/>
    </source>
</evidence>
<keyword evidence="7" id="KW-1185">Reference proteome</keyword>
<dbReference type="STRING" id="225004.SAMN02745152_00496"/>
<comment type="cofactor">
    <cofactor evidence="5">
        <name>[4Fe-4S] cluster</name>
        <dbReference type="ChEBI" id="CHEBI:49883"/>
    </cofactor>
    <text evidence="5">Binds 1 [4Fe-4S] cluster per subunit.</text>
</comment>
<feature type="binding site" evidence="5">
    <location>
        <position position="239"/>
    </location>
    <ligand>
        <name>dimethylallyl diphosphate</name>
        <dbReference type="ChEBI" id="CHEBI:57623"/>
    </ligand>
</feature>
<feature type="binding site" evidence="5">
    <location>
        <position position="42"/>
    </location>
    <ligand>
        <name>(2E)-4-hydroxy-3-methylbut-2-enyl diphosphate</name>
        <dbReference type="ChEBI" id="CHEBI:128753"/>
    </ligand>
</feature>
<feature type="binding site" evidence="5">
    <location>
        <position position="209"/>
    </location>
    <ligand>
        <name>[4Fe-4S] cluster</name>
        <dbReference type="ChEBI" id="CHEBI:49883"/>
    </ligand>
</feature>
<feature type="binding site" evidence="5">
    <location>
        <position position="280"/>
    </location>
    <ligand>
        <name>isopentenyl diphosphate</name>
        <dbReference type="ChEBI" id="CHEBI:128769"/>
    </ligand>
</feature>
<feature type="binding site" evidence="5">
    <location>
        <position position="77"/>
    </location>
    <ligand>
        <name>(2E)-4-hydroxy-3-methylbut-2-enyl diphosphate</name>
        <dbReference type="ChEBI" id="CHEBI:128753"/>
    </ligand>
</feature>
<feature type="binding site" evidence="5">
    <location>
        <position position="12"/>
    </location>
    <ligand>
        <name>[4Fe-4S] cluster</name>
        <dbReference type="ChEBI" id="CHEBI:49883"/>
    </ligand>
</feature>
<dbReference type="EMBL" id="FUXC01000002">
    <property type="protein sequence ID" value="SJZ53063.1"/>
    <property type="molecule type" value="Genomic_DNA"/>
</dbReference>
<dbReference type="OrthoDB" id="9777362at2"/>
<dbReference type="HAMAP" id="MF_00191">
    <property type="entry name" value="IspH"/>
    <property type="match status" value="1"/>
</dbReference>
<dbReference type="UniPathway" id="UPA00059">
    <property type="reaction ID" value="UER00105"/>
</dbReference>
<comment type="function">
    <text evidence="5">Catalyzes the conversion of 1-hydroxy-2-methyl-2-(E)-butenyl 4-diphosphate (HMBPP) into a mixture of isopentenyl diphosphate (IPP) and dimethylallyl diphosphate (DMAPP). Acts in the terminal step of the DOXP/MEP pathway for isoprenoid precursor biosynthesis.</text>
</comment>
<dbReference type="PANTHER" id="PTHR30426:SF0">
    <property type="entry name" value="4-HYDROXY-3-METHYLBUT-2-ENYL DIPHOSPHATE REDUCTASE"/>
    <property type="match status" value="1"/>
</dbReference>
<feature type="binding site" evidence="5">
    <location>
        <position position="237"/>
    </location>
    <ligand>
        <name>isopentenyl diphosphate</name>
        <dbReference type="ChEBI" id="CHEBI:128769"/>
    </ligand>
</feature>
<feature type="active site" description="Proton donor" evidence="5">
    <location>
        <position position="129"/>
    </location>
</feature>
<dbReference type="EC" id="1.17.7.4" evidence="5"/>
<evidence type="ECO:0000313" key="7">
    <source>
        <dbReference type="Proteomes" id="UP000190395"/>
    </source>
</evidence>
<organism evidence="6 7">
    <name type="scientific">Treponema berlinense</name>
    <dbReference type="NCBI Taxonomy" id="225004"/>
    <lineage>
        <taxon>Bacteria</taxon>
        <taxon>Pseudomonadati</taxon>
        <taxon>Spirochaetota</taxon>
        <taxon>Spirochaetia</taxon>
        <taxon>Spirochaetales</taxon>
        <taxon>Treponemataceae</taxon>
        <taxon>Treponema</taxon>
    </lineage>
</organism>
<reference evidence="6 7" key="1">
    <citation type="submission" date="2017-02" db="EMBL/GenBank/DDBJ databases">
        <authorList>
            <person name="Peterson S.W."/>
        </authorList>
    </citation>
    <scope>NUCLEOTIDE SEQUENCE [LARGE SCALE GENOMIC DNA]</scope>
    <source>
        <strain evidence="6 7">ATCC BAA-909</strain>
    </source>
</reference>
<feature type="binding site" evidence="5">
    <location>
        <position position="77"/>
    </location>
    <ligand>
        <name>dimethylallyl diphosphate</name>
        <dbReference type="ChEBI" id="CHEBI:57623"/>
    </ligand>
</feature>
<dbReference type="GO" id="GO:0016114">
    <property type="term" value="P:terpenoid biosynthetic process"/>
    <property type="evidence" value="ECO:0007669"/>
    <property type="project" value="UniProtKB-UniRule"/>
</dbReference>
<feature type="binding site" evidence="5">
    <location>
        <position position="280"/>
    </location>
    <ligand>
        <name>(2E)-4-hydroxy-3-methylbut-2-enyl diphosphate</name>
        <dbReference type="ChEBI" id="CHEBI:128753"/>
    </ligand>
</feature>
<keyword evidence="1 5" id="KW-0004">4Fe-4S</keyword>
<dbReference type="UniPathway" id="UPA00056">
    <property type="reaction ID" value="UER00097"/>
</dbReference>
<comment type="similarity">
    <text evidence="5">Belongs to the IspH family.</text>
</comment>
<feature type="binding site" evidence="5">
    <location>
        <position position="127"/>
    </location>
    <ligand>
        <name>isopentenyl diphosphate</name>
        <dbReference type="ChEBI" id="CHEBI:128769"/>
    </ligand>
</feature>
<feature type="binding site" evidence="5">
    <location>
        <position position="239"/>
    </location>
    <ligand>
        <name>(2E)-4-hydroxy-3-methylbut-2-enyl diphosphate</name>
        <dbReference type="ChEBI" id="CHEBI:128753"/>
    </ligand>
</feature>
<feature type="binding site" evidence="5">
    <location>
        <position position="127"/>
    </location>
    <ligand>
        <name>(2E)-4-hydroxy-3-methylbut-2-enyl diphosphate</name>
        <dbReference type="ChEBI" id="CHEBI:128753"/>
    </ligand>
</feature>
<dbReference type="Pfam" id="PF02401">
    <property type="entry name" value="LYTB"/>
    <property type="match status" value="1"/>
</dbReference>
<dbReference type="GO" id="GO:0051539">
    <property type="term" value="F:4 iron, 4 sulfur cluster binding"/>
    <property type="evidence" value="ECO:0007669"/>
    <property type="project" value="UniProtKB-UniRule"/>
</dbReference>
<dbReference type="GO" id="GO:0046872">
    <property type="term" value="F:metal ion binding"/>
    <property type="evidence" value="ECO:0007669"/>
    <property type="project" value="UniProtKB-KW"/>
</dbReference>
<comment type="caution">
    <text evidence="5">Lacks conserved residue(s) required for the propagation of feature annotation.</text>
</comment>
<keyword evidence="2 5" id="KW-0479">Metal-binding</keyword>
<comment type="catalytic activity">
    <reaction evidence="5">
        <text>dimethylallyl diphosphate + 2 oxidized [2Fe-2S]-[ferredoxin] + H2O = (2E)-4-hydroxy-3-methylbut-2-enyl diphosphate + 2 reduced [2Fe-2S]-[ferredoxin] + 2 H(+)</text>
        <dbReference type="Rhea" id="RHEA:24825"/>
        <dbReference type="Rhea" id="RHEA-COMP:10000"/>
        <dbReference type="Rhea" id="RHEA-COMP:10001"/>
        <dbReference type="ChEBI" id="CHEBI:15377"/>
        <dbReference type="ChEBI" id="CHEBI:15378"/>
        <dbReference type="ChEBI" id="CHEBI:33737"/>
        <dbReference type="ChEBI" id="CHEBI:33738"/>
        <dbReference type="ChEBI" id="CHEBI:57623"/>
        <dbReference type="ChEBI" id="CHEBI:128753"/>
        <dbReference type="EC" id="1.17.7.4"/>
    </reaction>
</comment>
<keyword evidence="5" id="KW-0560">Oxidoreductase</keyword>
<dbReference type="Gene3D" id="3.40.1010.20">
    <property type="entry name" value="4-hydroxy-3-methylbut-2-enyl diphosphate reductase, catalytic domain"/>
    <property type="match status" value="2"/>
</dbReference>
<feature type="binding site" evidence="5">
    <location>
        <position position="42"/>
    </location>
    <ligand>
        <name>isopentenyl diphosphate</name>
        <dbReference type="ChEBI" id="CHEBI:128769"/>
    </ligand>
</feature>
<dbReference type="CDD" id="cd13944">
    <property type="entry name" value="lytB_ispH"/>
    <property type="match status" value="1"/>
</dbReference>
<feature type="binding site" evidence="5">
    <location>
        <position position="42"/>
    </location>
    <ligand>
        <name>dimethylallyl diphosphate</name>
        <dbReference type="ChEBI" id="CHEBI:57623"/>
    </ligand>
</feature>
<dbReference type="AlphaFoldDB" id="A0A1T4LEG8"/>
<comment type="catalytic activity">
    <reaction evidence="5">
        <text>isopentenyl diphosphate + 2 oxidized [2Fe-2S]-[ferredoxin] + H2O = (2E)-4-hydroxy-3-methylbut-2-enyl diphosphate + 2 reduced [2Fe-2S]-[ferredoxin] + 2 H(+)</text>
        <dbReference type="Rhea" id="RHEA:24488"/>
        <dbReference type="Rhea" id="RHEA-COMP:10000"/>
        <dbReference type="Rhea" id="RHEA-COMP:10001"/>
        <dbReference type="ChEBI" id="CHEBI:15377"/>
        <dbReference type="ChEBI" id="CHEBI:15378"/>
        <dbReference type="ChEBI" id="CHEBI:33737"/>
        <dbReference type="ChEBI" id="CHEBI:33738"/>
        <dbReference type="ChEBI" id="CHEBI:128753"/>
        <dbReference type="ChEBI" id="CHEBI:128769"/>
        <dbReference type="EC" id="1.17.7.4"/>
    </reaction>
</comment>
<dbReference type="GO" id="GO:0050992">
    <property type="term" value="P:dimethylallyl diphosphate biosynthetic process"/>
    <property type="evidence" value="ECO:0007669"/>
    <property type="project" value="UniProtKB-UniRule"/>
</dbReference>
<dbReference type="RefSeq" id="WP_078930446.1">
    <property type="nucleotide sequence ID" value="NZ_CAMCOW010000004.1"/>
</dbReference>
<keyword evidence="5" id="KW-0414">Isoprene biosynthesis</keyword>